<proteinExistence type="inferred from homology"/>
<gene>
    <name evidence="7" type="ORF">GCM10011314_29690</name>
</gene>
<evidence type="ECO:0000256" key="4">
    <source>
        <dbReference type="ARBA" id="ARBA00022679"/>
    </source>
</evidence>
<dbReference type="PANTHER" id="PTHR43179:SF12">
    <property type="entry name" value="GALACTOFURANOSYLTRANSFERASE GLFT2"/>
    <property type="match status" value="1"/>
</dbReference>
<dbReference type="InterPro" id="IPR029044">
    <property type="entry name" value="Nucleotide-diphossugar_trans"/>
</dbReference>
<keyword evidence="4 7" id="KW-0808">Transferase</keyword>
<organism evidence="7 8">
    <name type="scientific">Knoellia flava</name>
    <dbReference type="NCBI Taxonomy" id="913969"/>
    <lineage>
        <taxon>Bacteria</taxon>
        <taxon>Bacillati</taxon>
        <taxon>Actinomycetota</taxon>
        <taxon>Actinomycetes</taxon>
        <taxon>Micrococcales</taxon>
        <taxon>Intrasporangiaceae</taxon>
        <taxon>Knoellia</taxon>
    </lineage>
</organism>
<dbReference type="EMBL" id="BMEA01000003">
    <property type="protein sequence ID" value="GGB87938.1"/>
    <property type="molecule type" value="Genomic_DNA"/>
</dbReference>
<evidence type="ECO:0000313" key="7">
    <source>
        <dbReference type="EMBL" id="GGB87938.1"/>
    </source>
</evidence>
<evidence type="ECO:0000256" key="5">
    <source>
        <dbReference type="SAM" id="MobiDB-lite"/>
    </source>
</evidence>
<dbReference type="RefSeq" id="WP_035947375.1">
    <property type="nucleotide sequence ID" value="NZ_BMEA01000003.1"/>
</dbReference>
<evidence type="ECO:0000256" key="3">
    <source>
        <dbReference type="ARBA" id="ARBA00022676"/>
    </source>
</evidence>
<comment type="pathway">
    <text evidence="1">Cell wall biogenesis; cell wall polysaccharide biosynthesis.</text>
</comment>
<dbReference type="Gene3D" id="3.90.550.10">
    <property type="entry name" value="Spore Coat Polysaccharide Biosynthesis Protein SpsA, Chain A"/>
    <property type="match status" value="1"/>
</dbReference>
<dbReference type="InterPro" id="IPR027791">
    <property type="entry name" value="Galactosyl_T_C"/>
</dbReference>
<feature type="domain" description="Galactosyltransferase C-terminal" evidence="6">
    <location>
        <begin position="169"/>
        <end position="206"/>
    </location>
</feature>
<evidence type="ECO:0000256" key="1">
    <source>
        <dbReference type="ARBA" id="ARBA00004776"/>
    </source>
</evidence>
<evidence type="ECO:0000313" key="8">
    <source>
        <dbReference type="Proteomes" id="UP000628079"/>
    </source>
</evidence>
<dbReference type="AlphaFoldDB" id="A0A8H9FVV7"/>
<comment type="similarity">
    <text evidence="2">Belongs to the glycosyltransferase 2 family.</text>
</comment>
<reference evidence="7" key="2">
    <citation type="submission" date="2020-09" db="EMBL/GenBank/DDBJ databases">
        <authorList>
            <person name="Sun Q."/>
            <person name="Zhou Y."/>
        </authorList>
    </citation>
    <scope>NUCLEOTIDE SEQUENCE</scope>
    <source>
        <strain evidence="7">CGMCC 1.10749</strain>
    </source>
</reference>
<dbReference type="GO" id="GO:0016757">
    <property type="term" value="F:glycosyltransferase activity"/>
    <property type="evidence" value="ECO:0007669"/>
    <property type="project" value="UniProtKB-KW"/>
</dbReference>
<dbReference type="Proteomes" id="UP000628079">
    <property type="component" value="Unassembled WGS sequence"/>
</dbReference>
<evidence type="ECO:0000256" key="2">
    <source>
        <dbReference type="ARBA" id="ARBA00006739"/>
    </source>
</evidence>
<dbReference type="PANTHER" id="PTHR43179">
    <property type="entry name" value="RHAMNOSYLTRANSFERASE WBBL"/>
    <property type="match status" value="1"/>
</dbReference>
<dbReference type="Pfam" id="PF02709">
    <property type="entry name" value="Glyco_transf_7C"/>
    <property type="match status" value="1"/>
</dbReference>
<feature type="region of interest" description="Disordered" evidence="5">
    <location>
        <begin position="128"/>
        <end position="153"/>
    </location>
</feature>
<evidence type="ECO:0000259" key="6">
    <source>
        <dbReference type="Pfam" id="PF02709"/>
    </source>
</evidence>
<comment type="caution">
    <text evidence="7">The sequence shown here is derived from an EMBL/GenBank/DDBJ whole genome shotgun (WGS) entry which is preliminary data.</text>
</comment>
<dbReference type="SUPFAM" id="SSF53448">
    <property type="entry name" value="Nucleotide-diphospho-sugar transferases"/>
    <property type="match status" value="1"/>
</dbReference>
<name>A0A8H9FVV7_9MICO</name>
<reference evidence="7" key="1">
    <citation type="journal article" date="2014" name="Int. J. Syst. Evol. Microbiol.">
        <title>Complete genome sequence of Corynebacterium casei LMG S-19264T (=DSM 44701T), isolated from a smear-ripened cheese.</title>
        <authorList>
            <consortium name="US DOE Joint Genome Institute (JGI-PGF)"/>
            <person name="Walter F."/>
            <person name="Albersmeier A."/>
            <person name="Kalinowski J."/>
            <person name="Ruckert C."/>
        </authorList>
    </citation>
    <scope>NUCLEOTIDE SEQUENCE</scope>
    <source>
        <strain evidence="7">CGMCC 1.10749</strain>
    </source>
</reference>
<keyword evidence="3" id="KW-0328">Glycosyltransferase</keyword>
<accession>A0A8H9FVV7</accession>
<sequence length="276" mass="30318">MGERTTVVTVVHGRHDHLREQVRVLRRVAPAVHHVVVAIDDAEVPVILEQVARTTVLEIATDPLGLPVAAARNAGVERALSDGAARVVLLDVDCVPGRHLVTRYVDAFMRAGDALLCGPVTYLRADQGVPDDPDDLTSMRAPHPARPDPPEGKLLRHGDPDLFWSLSCALSAPTWRRIGGFHEGYVGYGAEDTDFGRLARSRGVDLVWVGGADAFHQFHPVSTPPVEHVVDIVRNATLFHRRWGAWPMQGWLEDLARMGLVTWEPDRLLLRGPSPA</sequence>
<protein>
    <submittedName>
        <fullName evidence="7">Glycosyl transferase family A</fullName>
    </submittedName>
</protein>